<protein>
    <submittedName>
        <fullName evidence="2">Uncharacterized protein</fullName>
    </submittedName>
</protein>
<evidence type="ECO:0000256" key="1">
    <source>
        <dbReference type="SAM" id="Phobius"/>
    </source>
</evidence>
<name>A0A9Q4B4F0_SALAG</name>
<comment type="caution">
    <text evidence="2">The sequence shown here is derived from an EMBL/GenBank/DDBJ whole genome shotgun (WGS) entry which is preliminary data.</text>
</comment>
<proteinExistence type="predicted"/>
<dbReference type="Proteomes" id="UP001057753">
    <property type="component" value="Unassembled WGS sequence"/>
</dbReference>
<keyword evidence="1" id="KW-0472">Membrane</keyword>
<sequence>MKKRLITAILISFIFLFGYAVFFFVTLKDDEKQIRDEVGHVYGDTNIVEIKMLDGESSAIVIFEWNRGNLGAMTLSKSLFQWQMAEAASERLASPMRDGVFYREFNDYTVFIGKVQGETSDINVYFEEVSEEFSATIVEDNRGRRFWYLITENDDLSNAVVKAYDEEGNVIAQMDEDVFNGARVN</sequence>
<dbReference type="AlphaFoldDB" id="A0A9Q4B4F0"/>
<keyword evidence="3" id="KW-1185">Reference proteome</keyword>
<reference evidence="2" key="1">
    <citation type="submission" date="2020-06" db="EMBL/GenBank/DDBJ databases">
        <title>Insight into the genomes of haloalkaliphilic bacilli from Kenyan soda lakes.</title>
        <authorList>
            <person name="Mwirichia R."/>
            <person name="Villamizar G.C."/>
            <person name="Poehlein A."/>
            <person name="Mugweru J."/>
            <person name="Kipnyargis A."/>
            <person name="Kiplimo D."/>
            <person name="Orwa P."/>
            <person name="Daniel R."/>
        </authorList>
    </citation>
    <scope>NUCLEOTIDE SEQUENCE</scope>
    <source>
        <strain evidence="2">B1096_S55</strain>
    </source>
</reference>
<feature type="transmembrane region" description="Helical" evidence="1">
    <location>
        <begin position="6"/>
        <end position="27"/>
    </location>
</feature>
<dbReference type="EMBL" id="JABXYM010000001">
    <property type="protein sequence ID" value="MCR6098137.1"/>
    <property type="molecule type" value="Genomic_DNA"/>
</dbReference>
<organism evidence="2 3">
    <name type="scientific">Salipaludibacillus agaradhaerens</name>
    <name type="common">Bacillus agaradhaerens</name>
    <dbReference type="NCBI Taxonomy" id="76935"/>
    <lineage>
        <taxon>Bacteria</taxon>
        <taxon>Bacillati</taxon>
        <taxon>Bacillota</taxon>
        <taxon>Bacilli</taxon>
        <taxon>Bacillales</taxon>
        <taxon>Bacillaceae</taxon>
    </lineage>
</organism>
<accession>A0A9Q4B4F0</accession>
<evidence type="ECO:0000313" key="2">
    <source>
        <dbReference type="EMBL" id="MCR6098137.1"/>
    </source>
</evidence>
<evidence type="ECO:0000313" key="3">
    <source>
        <dbReference type="Proteomes" id="UP001057753"/>
    </source>
</evidence>
<keyword evidence="1" id="KW-0812">Transmembrane</keyword>
<dbReference type="RefSeq" id="WP_257822517.1">
    <property type="nucleotide sequence ID" value="NZ_JABXYM010000001.1"/>
</dbReference>
<keyword evidence="1" id="KW-1133">Transmembrane helix</keyword>
<gene>
    <name evidence="2" type="ORF">HXA33_16475</name>
</gene>